<dbReference type="AlphaFoldDB" id="A0A4R1IIQ0"/>
<dbReference type="SUPFAM" id="SSF52425">
    <property type="entry name" value="Cryptochrome/photolyase, N-terminal domain"/>
    <property type="match status" value="1"/>
</dbReference>
<keyword evidence="13" id="KW-1185">Reference proteome</keyword>
<dbReference type="Proteomes" id="UP000295030">
    <property type="component" value="Unassembled WGS sequence"/>
</dbReference>
<keyword evidence="4 8" id="KW-0285">Flavoprotein</keyword>
<organism evidence="12 13">
    <name type="scientific">Ancylobacter aquaticus</name>
    <dbReference type="NCBI Taxonomy" id="100"/>
    <lineage>
        <taxon>Bacteria</taxon>
        <taxon>Pseudomonadati</taxon>
        <taxon>Pseudomonadota</taxon>
        <taxon>Alphaproteobacteria</taxon>
        <taxon>Hyphomicrobiales</taxon>
        <taxon>Xanthobacteraceae</taxon>
        <taxon>Ancylobacter</taxon>
    </lineage>
</organism>
<dbReference type="GO" id="GO:0003677">
    <property type="term" value="F:DNA binding"/>
    <property type="evidence" value="ECO:0007669"/>
    <property type="project" value="TreeGrafter"/>
</dbReference>
<feature type="binding site" evidence="8">
    <location>
        <position position="278"/>
    </location>
    <ligand>
        <name>FAD</name>
        <dbReference type="ChEBI" id="CHEBI:57692"/>
    </ligand>
</feature>
<evidence type="ECO:0000259" key="11">
    <source>
        <dbReference type="PROSITE" id="PS51645"/>
    </source>
</evidence>
<feature type="binding site" evidence="8">
    <location>
        <begin position="240"/>
        <end position="244"/>
    </location>
    <ligand>
        <name>FAD</name>
        <dbReference type="ChEBI" id="CHEBI:57692"/>
    </ligand>
</feature>
<dbReference type="PRINTS" id="PR00147">
    <property type="entry name" value="DNAPHOTLYASE"/>
</dbReference>
<comment type="similarity">
    <text evidence="10">Belongs to the DNA photolyase family.</text>
</comment>
<dbReference type="EC" id="4.1.99.3" evidence="2"/>
<dbReference type="GO" id="GO:0009416">
    <property type="term" value="P:response to light stimulus"/>
    <property type="evidence" value="ECO:0007669"/>
    <property type="project" value="TreeGrafter"/>
</dbReference>
<feature type="binding site" evidence="8">
    <location>
        <position position="228"/>
    </location>
    <ligand>
        <name>FAD</name>
        <dbReference type="ChEBI" id="CHEBI:57692"/>
    </ligand>
</feature>
<dbReference type="InterPro" id="IPR005101">
    <property type="entry name" value="Cryptochr/Photolyase_FAD-bd"/>
</dbReference>
<evidence type="ECO:0000256" key="8">
    <source>
        <dbReference type="PIRSR" id="PIRSR602081-1"/>
    </source>
</evidence>
<feature type="site" description="Electron transfer via tryptophanyl radical" evidence="9">
    <location>
        <position position="312"/>
    </location>
</feature>
<reference evidence="12 13" key="1">
    <citation type="submission" date="2019-03" db="EMBL/GenBank/DDBJ databases">
        <title>Genomic Encyclopedia of Type Strains, Phase IV (KMG-IV): sequencing the most valuable type-strain genomes for metagenomic binning, comparative biology and taxonomic classification.</title>
        <authorList>
            <person name="Goeker M."/>
        </authorList>
    </citation>
    <scope>NUCLEOTIDE SEQUENCE [LARGE SCALE GENOMIC DNA]</scope>
    <source>
        <strain evidence="12 13">DSM 101</strain>
    </source>
</reference>
<keyword evidence="6 10" id="KW-0157">Chromophore</keyword>
<evidence type="ECO:0000256" key="1">
    <source>
        <dbReference type="ARBA" id="ARBA00001932"/>
    </source>
</evidence>
<dbReference type="OrthoDB" id="9772484at2"/>
<evidence type="ECO:0000256" key="2">
    <source>
        <dbReference type="ARBA" id="ARBA00013149"/>
    </source>
</evidence>
<dbReference type="PROSITE" id="PS00394">
    <property type="entry name" value="DNA_PHOTOLYASES_1_1"/>
    <property type="match status" value="1"/>
</dbReference>
<feature type="domain" description="Photolyase/cryptochrome alpha/beta" evidence="11">
    <location>
        <begin position="7"/>
        <end position="136"/>
    </location>
</feature>
<evidence type="ECO:0000256" key="4">
    <source>
        <dbReference type="ARBA" id="ARBA00022630"/>
    </source>
</evidence>
<feature type="binding site" evidence="8">
    <location>
        <begin position="378"/>
        <end position="380"/>
    </location>
    <ligand>
        <name>FAD</name>
        <dbReference type="ChEBI" id="CHEBI:57692"/>
    </ligand>
</feature>
<evidence type="ECO:0000313" key="12">
    <source>
        <dbReference type="EMBL" id="TCK31732.1"/>
    </source>
</evidence>
<comment type="cofactor">
    <cofactor evidence="1">
        <name>(6R)-5,10-methylene-5,6,7,8-tetrahydrofolate</name>
        <dbReference type="ChEBI" id="CHEBI:15636"/>
    </cofactor>
</comment>
<dbReference type="InterPro" id="IPR018394">
    <property type="entry name" value="DNA_photolyase_1_CS_C"/>
</dbReference>
<dbReference type="InterPro" id="IPR014729">
    <property type="entry name" value="Rossmann-like_a/b/a_fold"/>
</dbReference>
<evidence type="ECO:0000256" key="10">
    <source>
        <dbReference type="RuleBase" id="RU004182"/>
    </source>
</evidence>
<comment type="caution">
    <text evidence="12">The sequence shown here is derived from an EMBL/GenBank/DDBJ whole genome shotgun (WGS) entry which is preliminary data.</text>
</comment>
<dbReference type="GO" id="GO:0071949">
    <property type="term" value="F:FAD binding"/>
    <property type="evidence" value="ECO:0007669"/>
    <property type="project" value="TreeGrafter"/>
</dbReference>
<dbReference type="Pfam" id="PF00875">
    <property type="entry name" value="DNA_photolyase"/>
    <property type="match status" value="1"/>
</dbReference>
<dbReference type="Pfam" id="PF03441">
    <property type="entry name" value="FAD_binding_7"/>
    <property type="match status" value="1"/>
</dbReference>
<evidence type="ECO:0000256" key="9">
    <source>
        <dbReference type="PIRSR" id="PIRSR602081-2"/>
    </source>
</evidence>
<dbReference type="Gene3D" id="1.10.579.10">
    <property type="entry name" value="DNA Cyclobutane Dipyrimidine Photolyase, subunit A, domain 3"/>
    <property type="match status" value="1"/>
</dbReference>
<dbReference type="RefSeq" id="WP_131834917.1">
    <property type="nucleotide sequence ID" value="NZ_SMFY01000001.1"/>
</dbReference>
<dbReference type="PANTHER" id="PTHR11455">
    <property type="entry name" value="CRYPTOCHROME"/>
    <property type="match status" value="1"/>
</dbReference>
<proteinExistence type="inferred from homology"/>
<dbReference type="Gene3D" id="1.25.40.80">
    <property type="match status" value="1"/>
</dbReference>
<dbReference type="InterPro" id="IPR002081">
    <property type="entry name" value="Cryptochrome/DNA_photolyase_1"/>
</dbReference>
<dbReference type="SUPFAM" id="SSF48173">
    <property type="entry name" value="Cryptochrome/photolyase FAD-binding domain"/>
    <property type="match status" value="1"/>
</dbReference>
<dbReference type="InterPro" id="IPR006050">
    <property type="entry name" value="DNA_photolyase_N"/>
</dbReference>
<comment type="cofactor">
    <cofactor evidence="8">
        <name>FAD</name>
        <dbReference type="ChEBI" id="CHEBI:57692"/>
    </cofactor>
    <text evidence="8">Binds 1 FAD per subunit.</text>
</comment>
<accession>A0A4R1IIQ0</accession>
<dbReference type="EMBL" id="SMFY01000001">
    <property type="protein sequence ID" value="TCK31732.1"/>
    <property type="molecule type" value="Genomic_DNA"/>
</dbReference>
<dbReference type="PROSITE" id="PS51645">
    <property type="entry name" value="PHR_CRY_ALPHA_BETA"/>
    <property type="match status" value="1"/>
</dbReference>
<feature type="site" description="Electron transfer via tryptophanyl radical" evidence="9">
    <location>
        <position position="365"/>
    </location>
</feature>
<dbReference type="InterPro" id="IPR036155">
    <property type="entry name" value="Crypto/Photolyase_N_sf"/>
</dbReference>
<dbReference type="PANTHER" id="PTHR11455:SF9">
    <property type="entry name" value="CRYPTOCHROME CIRCADIAN CLOCK 5 ISOFORM X1"/>
    <property type="match status" value="1"/>
</dbReference>
<protein>
    <recommendedName>
        <fullName evidence="3">Deoxyribodipyrimidine photo-lyase</fullName>
        <ecNumber evidence="2">4.1.99.3</ecNumber>
    </recommendedName>
</protein>
<dbReference type="GO" id="GO:0003904">
    <property type="term" value="F:deoxyribodipyrimidine photo-lyase activity"/>
    <property type="evidence" value="ECO:0007669"/>
    <property type="project" value="UniProtKB-EC"/>
</dbReference>
<dbReference type="InterPro" id="IPR036134">
    <property type="entry name" value="Crypto/Photolyase_FAD-like_sf"/>
</dbReference>
<dbReference type="GO" id="GO:0000719">
    <property type="term" value="P:photoreactive repair"/>
    <property type="evidence" value="ECO:0007669"/>
    <property type="project" value="UniProtKB-ARBA"/>
</dbReference>
<evidence type="ECO:0000256" key="5">
    <source>
        <dbReference type="ARBA" id="ARBA00022827"/>
    </source>
</evidence>
<keyword evidence="12" id="KW-0456">Lyase</keyword>
<evidence type="ECO:0000256" key="6">
    <source>
        <dbReference type="ARBA" id="ARBA00022991"/>
    </source>
</evidence>
<dbReference type="Gene3D" id="3.40.50.620">
    <property type="entry name" value="HUPs"/>
    <property type="match status" value="1"/>
</dbReference>
<gene>
    <name evidence="12" type="ORF">EV667_1843</name>
</gene>
<evidence type="ECO:0000256" key="7">
    <source>
        <dbReference type="ARBA" id="ARBA00033999"/>
    </source>
</evidence>
<comment type="catalytic activity">
    <reaction evidence="7">
        <text>cyclobutadipyrimidine (in DNA) = 2 pyrimidine residues (in DNA).</text>
        <dbReference type="EC" id="4.1.99.3"/>
    </reaction>
</comment>
<dbReference type="FunFam" id="1.10.579.10:FF:000003">
    <property type="entry name" value="Deoxyribodipyrimidine photo-lyase"/>
    <property type="match status" value="1"/>
</dbReference>
<name>A0A4R1IIQ0_ANCAQ</name>
<evidence type="ECO:0000256" key="3">
    <source>
        <dbReference type="ARBA" id="ARBA00014046"/>
    </source>
</evidence>
<evidence type="ECO:0000313" key="13">
    <source>
        <dbReference type="Proteomes" id="UP000295030"/>
    </source>
</evidence>
<feature type="site" description="Electron transfer via tryptophanyl radical" evidence="9">
    <location>
        <position position="388"/>
    </location>
</feature>
<keyword evidence="5 8" id="KW-0274">FAD</keyword>
<sequence>MPSSTDRPALVWFRDDLRLADNPALDAAQASGRPLVLIFLLDEASEDVRPLGGAARWWLGRSLAALAADIETKGGRLLLRRGRASEIIPGLASELRAEAVYWNRRYGAGEIAIDTAVKAALTARHVNAESFGGNLLHEPWTVQTQSGGPFRVFTPFYRRAMAQPVRTPVRAQAAWRFAPAPAGERLEDWALEPTAPDWAGGLREAWTPGEARARAALGTFLDEGIHGYGEGRDRPDRPSTSRLSPFLRFGEISPHQALAAARHAEADGSAPPRDVAKFVSEVYWREFSYHLLFHFPDIGRTNFNGRFDAFEWANDEGLMRAWRRGLTGYPLVDAGMRQLWQTGWMHNRIRMVAASFLIKHCLTDWRRGEEWFWDTLVDADPANNPASWQWVAGSGADAAPYFRVFNPVAQGEKFDPEGAYVRQFVPELAALPSDIVHRPWEAAPTVLRRAGVVLGETYPRPVVDHAQARQRALDRFQRLRGE</sequence>